<dbReference type="InterPro" id="IPR022100">
    <property type="entry name" value="WDHD1/CFT4_beta-prop_2nd"/>
</dbReference>
<dbReference type="GO" id="GO:0043596">
    <property type="term" value="C:nuclear replication fork"/>
    <property type="evidence" value="ECO:0007669"/>
    <property type="project" value="TreeGrafter"/>
</dbReference>
<dbReference type="EMBL" id="JABDTM020019212">
    <property type="protein sequence ID" value="KAH0817576.1"/>
    <property type="molecule type" value="Genomic_DNA"/>
</dbReference>
<evidence type="ECO:0000259" key="3">
    <source>
        <dbReference type="Pfam" id="PF24817"/>
    </source>
</evidence>
<organism evidence="4 5">
    <name type="scientific">Tenebrio molitor</name>
    <name type="common">Yellow mealworm beetle</name>
    <dbReference type="NCBI Taxonomy" id="7067"/>
    <lineage>
        <taxon>Eukaryota</taxon>
        <taxon>Metazoa</taxon>
        <taxon>Ecdysozoa</taxon>
        <taxon>Arthropoda</taxon>
        <taxon>Hexapoda</taxon>
        <taxon>Insecta</taxon>
        <taxon>Pterygota</taxon>
        <taxon>Neoptera</taxon>
        <taxon>Endopterygota</taxon>
        <taxon>Coleoptera</taxon>
        <taxon>Polyphaga</taxon>
        <taxon>Cucujiformia</taxon>
        <taxon>Tenebrionidae</taxon>
        <taxon>Tenebrio</taxon>
    </lineage>
</organism>
<comment type="caution">
    <text evidence="4">The sequence shown here is derived from an EMBL/GenBank/DDBJ whole genome shotgun (WGS) entry which is preliminary data.</text>
</comment>
<dbReference type="GO" id="GO:0000278">
    <property type="term" value="P:mitotic cell cycle"/>
    <property type="evidence" value="ECO:0007669"/>
    <property type="project" value="TreeGrafter"/>
</dbReference>
<gene>
    <name evidence="4" type="ORF">GEV33_005215</name>
</gene>
<dbReference type="Proteomes" id="UP000719412">
    <property type="component" value="Unassembled WGS sequence"/>
</dbReference>
<dbReference type="SUPFAM" id="SSF50978">
    <property type="entry name" value="WD40 repeat-like"/>
    <property type="match status" value="1"/>
</dbReference>
<dbReference type="InterPro" id="IPR057646">
    <property type="entry name" value="WD40_WDHD1_1st"/>
</dbReference>
<name>A0A8J6HM00_TENMO</name>
<proteinExistence type="predicted"/>
<dbReference type="Gene3D" id="2.130.10.10">
    <property type="entry name" value="YVTN repeat-like/Quinoprotein amine dehydrogenase"/>
    <property type="match status" value="1"/>
</dbReference>
<dbReference type="GO" id="GO:0006281">
    <property type="term" value="P:DNA repair"/>
    <property type="evidence" value="ECO:0007669"/>
    <property type="project" value="TreeGrafter"/>
</dbReference>
<reference evidence="4" key="1">
    <citation type="journal article" date="2020" name="J Insects Food Feed">
        <title>The yellow mealworm (Tenebrio molitor) genome: a resource for the emerging insects as food and feed industry.</title>
        <authorList>
            <person name="Eriksson T."/>
            <person name="Andere A."/>
            <person name="Kelstrup H."/>
            <person name="Emery V."/>
            <person name="Picard C."/>
        </authorList>
    </citation>
    <scope>NUCLEOTIDE SEQUENCE</scope>
    <source>
        <strain evidence="4">Stoneville</strain>
        <tissue evidence="4">Whole head</tissue>
    </source>
</reference>
<dbReference type="PANTHER" id="PTHR19932:SF10">
    <property type="entry name" value="WD REPEAT AND HMG-BOX DNA-BINDING PROTEIN 1"/>
    <property type="match status" value="1"/>
</dbReference>
<evidence type="ECO:0000313" key="4">
    <source>
        <dbReference type="EMBL" id="KAH0817576.1"/>
    </source>
</evidence>
<dbReference type="SMART" id="SM00320">
    <property type="entry name" value="WD40"/>
    <property type="match status" value="3"/>
</dbReference>
<dbReference type="PANTHER" id="PTHR19932">
    <property type="entry name" value="WD REPEAT AND HMG-BOX DNA BINDING PROTEIN"/>
    <property type="match status" value="1"/>
</dbReference>
<dbReference type="AlphaFoldDB" id="A0A8J6HM00"/>
<feature type="domain" description="WDHD1 first WD40" evidence="3">
    <location>
        <begin position="80"/>
        <end position="214"/>
    </location>
</feature>
<keyword evidence="5" id="KW-1185">Reference proteome</keyword>
<reference evidence="4" key="2">
    <citation type="submission" date="2021-08" db="EMBL/GenBank/DDBJ databases">
        <authorList>
            <person name="Eriksson T."/>
        </authorList>
    </citation>
    <scope>NUCLEOTIDE SEQUENCE</scope>
    <source>
        <strain evidence="4">Stoneville</strain>
        <tissue evidence="4">Whole head</tissue>
    </source>
</reference>
<dbReference type="InterPro" id="IPR001680">
    <property type="entry name" value="WD40_rpt"/>
</dbReference>
<evidence type="ECO:0000256" key="1">
    <source>
        <dbReference type="SAM" id="MobiDB-lite"/>
    </source>
</evidence>
<evidence type="ECO:0000313" key="5">
    <source>
        <dbReference type="Proteomes" id="UP000719412"/>
    </source>
</evidence>
<feature type="region of interest" description="Disordered" evidence="1">
    <location>
        <begin position="276"/>
        <end position="296"/>
    </location>
</feature>
<dbReference type="InterPro" id="IPR015943">
    <property type="entry name" value="WD40/YVTN_repeat-like_dom_sf"/>
</dbReference>
<dbReference type="InterPro" id="IPR036322">
    <property type="entry name" value="WD40_repeat_dom_sf"/>
</dbReference>
<dbReference type="Pfam" id="PF12341">
    <property type="entry name" value="Mcl1_mid"/>
    <property type="match status" value="1"/>
</dbReference>
<protein>
    <submittedName>
        <fullName evidence="4">Uncharacterized protein</fullName>
    </submittedName>
</protein>
<evidence type="ECO:0000259" key="2">
    <source>
        <dbReference type="Pfam" id="PF12341"/>
    </source>
</evidence>
<feature type="domain" description="WDHD1/CFT4 second beta-propeller" evidence="2">
    <location>
        <begin position="298"/>
        <end position="364"/>
    </location>
</feature>
<accession>A0A8J6HM00</accession>
<dbReference type="GO" id="GO:0006261">
    <property type="term" value="P:DNA-templated DNA replication"/>
    <property type="evidence" value="ECO:0007669"/>
    <property type="project" value="TreeGrafter"/>
</dbReference>
<dbReference type="Pfam" id="PF24817">
    <property type="entry name" value="WD40_WDHD1_1st"/>
    <property type="match status" value="1"/>
</dbReference>
<sequence length="366" mass="40626">MESDIEKFYFAPGSRAFHFQLFFDVSSLRHQYHRRNFKNFPGTRTGTPTLEEPTPAAAVRLFASPFPCYFVEIHGGVVDKFITCGADGDIRVWSTQEGEDPTHNCVGDWALSVRQKGANLYVATSSNDVQILTFPEGERNGVLDRFVAPINQITVSKDSEHIALAGEDMEVKLIDLGKQSAGVQIFAGLTGPCLSVALNSRFLAASCGDGQLGIMSECIIKNSSALPDDVFTDNGVNFGDIQFEDDDDDDENDECVVSVEKLKKQIMGDTESELNFDARSSEVPSPRPKTPEIPLQPPFMPSSTPEHLNPRYLCWNEVGIIRSYGAMTDDDSGKSIEIEFHNSAFHNSMMLQNYQEYIMGTINNYM</sequence>
<dbReference type="GO" id="GO:0003682">
    <property type="term" value="F:chromatin binding"/>
    <property type="evidence" value="ECO:0007669"/>
    <property type="project" value="TreeGrafter"/>
</dbReference>